<protein>
    <submittedName>
        <fullName evidence="2">Uncharacterized protein</fullName>
    </submittedName>
</protein>
<reference evidence="2" key="1">
    <citation type="submission" date="2015-06" db="EMBL/GenBank/DDBJ databases">
        <authorList>
            <person name="Joergensen T."/>
        </authorList>
    </citation>
    <scope>NUCLEOTIDE SEQUENCE</scope>
    <source>
        <strain evidence="2">RGRH0480</strain>
    </source>
</reference>
<dbReference type="AlphaFoldDB" id="A0A0H5Q117"/>
<reference evidence="2" key="2">
    <citation type="submission" date="2015-07" db="EMBL/GenBank/DDBJ databases">
        <title>Plasmids, circular viruses and viroids from rat gut.</title>
        <authorList>
            <person name="Jorgensen T.J."/>
            <person name="Hansen M.A."/>
            <person name="Xu Z."/>
            <person name="Tabak M.A."/>
            <person name="Sorensen S.J."/>
            <person name="Hansen L.H."/>
        </authorList>
    </citation>
    <scope>NUCLEOTIDE SEQUENCE</scope>
    <source>
        <strain evidence="2">RGRH0480</strain>
    </source>
</reference>
<feature type="compositionally biased region" description="Basic and acidic residues" evidence="1">
    <location>
        <begin position="434"/>
        <end position="445"/>
    </location>
</feature>
<sequence length="445" mass="50922">MQKFENVDVLAALEQIMRQNTAFYQSDFGIDKDIIRRDAASDQAADKTLLWMSRPSGTYCFRERDVFLKDTRQYNTWKFYGEQTRDKILAYAVELTGTQGGTIRGNLYELDYPQHFRHVIETAQPVSVNRLFYEHGTRDIPESQRFDGSPDRVLGNFLYYEAQPHDPAVLQEALRTEQHSRGRAVPGDFPSNFPVRAKEKQNAASDRNMEEFQYIQGLLDKIRSTGMGGISADDPQAVSKLEKKLEKLEASQELMKAVNAYYRKHGTLDGCPHLTERGIENLKADMASGWHYEKKPFQSWQLSNNNAEIRRLKGRIEELTRQKEAAYVGWEFDGGTVEINRVANRLQIFFEGKPDAAVRDELKSNGFRWSPKAGAWQRQLNDTTIRVADRIKCIQPLSGEKPSALQLAARREKEKPSIRAQLNAAKTEQAKQPPAREKSKGLEVE</sequence>
<dbReference type="EMBL" id="LN853121">
    <property type="protein sequence ID" value="CRY95105.1"/>
    <property type="molecule type" value="Genomic_DNA"/>
</dbReference>
<name>A0A0H5Q117_9ZZZZ</name>
<evidence type="ECO:0000256" key="1">
    <source>
        <dbReference type="SAM" id="MobiDB-lite"/>
    </source>
</evidence>
<evidence type="ECO:0000313" key="2">
    <source>
        <dbReference type="EMBL" id="CRY95105.1"/>
    </source>
</evidence>
<organism evidence="2">
    <name type="scientific">uncultured prokaryote</name>
    <dbReference type="NCBI Taxonomy" id="198431"/>
    <lineage>
        <taxon>unclassified sequences</taxon>
        <taxon>environmental samples</taxon>
    </lineage>
</organism>
<proteinExistence type="predicted"/>
<feature type="region of interest" description="Disordered" evidence="1">
    <location>
        <begin position="405"/>
        <end position="445"/>
    </location>
</feature>
<accession>A0A0H5Q117</accession>